<dbReference type="GO" id="GO:0003941">
    <property type="term" value="F:L-serine ammonia-lyase activity"/>
    <property type="evidence" value="ECO:0007669"/>
    <property type="project" value="TreeGrafter"/>
</dbReference>
<dbReference type="GO" id="GO:0004794">
    <property type="term" value="F:threonine deaminase activity"/>
    <property type="evidence" value="ECO:0007669"/>
    <property type="project" value="TreeGrafter"/>
</dbReference>
<dbReference type="GO" id="GO:0009097">
    <property type="term" value="P:isoleucine biosynthetic process"/>
    <property type="evidence" value="ECO:0007669"/>
    <property type="project" value="TreeGrafter"/>
</dbReference>
<dbReference type="AlphaFoldDB" id="A0A6C0U0E1"/>
<evidence type="ECO:0000313" key="5">
    <source>
        <dbReference type="EMBL" id="QIB65049.1"/>
    </source>
</evidence>
<keyword evidence="3" id="KW-0456">Lyase</keyword>
<dbReference type="GO" id="GO:0006565">
    <property type="term" value="P:L-serine catabolic process"/>
    <property type="evidence" value="ECO:0007669"/>
    <property type="project" value="TreeGrafter"/>
</dbReference>
<protein>
    <submittedName>
        <fullName evidence="5">Pyridoxal-phosphate dependent enzyme</fullName>
    </submittedName>
</protein>
<evidence type="ECO:0000256" key="1">
    <source>
        <dbReference type="ARBA" id="ARBA00001933"/>
    </source>
</evidence>
<dbReference type="InterPro" id="IPR036052">
    <property type="entry name" value="TrpB-like_PALP_sf"/>
</dbReference>
<name>A0A6C0U0E1_9GAMM</name>
<dbReference type="Gene3D" id="3.40.50.1100">
    <property type="match status" value="2"/>
</dbReference>
<accession>A0A6C0U0E1</accession>
<dbReference type="PANTHER" id="PTHR48078">
    <property type="entry name" value="THREONINE DEHYDRATASE, MITOCHONDRIAL-RELATED"/>
    <property type="match status" value="1"/>
</dbReference>
<comment type="cofactor">
    <cofactor evidence="1">
        <name>pyridoxal 5'-phosphate</name>
        <dbReference type="ChEBI" id="CHEBI:597326"/>
    </cofactor>
</comment>
<dbReference type="RefSeq" id="WP_163494296.1">
    <property type="nucleotide sequence ID" value="NZ_CP048711.1"/>
</dbReference>
<sequence length="317" mass="33420">MFSTEALKLELIDFVEAQERIRDLSFRTPLIRLEIEGCPDTFLKLENLQPVGSFKVRCAANALIRRRDIAEGGVWTASAGNFAQGLAYAGRALGVAVTTYVPETAAASKIEALRRFGTKIITVPYADWWAILKESSDDPCFIHPVVDPDVLAGNGTIALEVLEDLPEVATVIAPYGGGGLSVGIASALKAAGSKARVVACETEAGAPLTAAFSAGKPVEVDFDPNTFITGMGGRNVLQQMWPLAKTYISGTALVSIEQVADAVRILVDHHHIVAEGAGAAAVAAAMLENRDGPTVCIVSGGHLDFDHLITILSGQTP</sequence>
<feature type="domain" description="Tryptophan synthase beta chain-like PALP" evidence="4">
    <location>
        <begin position="24"/>
        <end position="300"/>
    </location>
</feature>
<keyword evidence="2" id="KW-0663">Pyridoxal phosphate</keyword>
<dbReference type="InterPro" id="IPR001926">
    <property type="entry name" value="TrpB-like_PALP"/>
</dbReference>
<organism evidence="5 6">
    <name type="scientific">Kineobactrum salinum</name>
    <dbReference type="NCBI Taxonomy" id="2708301"/>
    <lineage>
        <taxon>Bacteria</taxon>
        <taxon>Pseudomonadati</taxon>
        <taxon>Pseudomonadota</taxon>
        <taxon>Gammaproteobacteria</taxon>
        <taxon>Cellvibrionales</taxon>
        <taxon>Halieaceae</taxon>
        <taxon>Kineobactrum</taxon>
    </lineage>
</organism>
<evidence type="ECO:0000256" key="3">
    <source>
        <dbReference type="ARBA" id="ARBA00023239"/>
    </source>
</evidence>
<dbReference type="SUPFAM" id="SSF53686">
    <property type="entry name" value="Tryptophan synthase beta subunit-like PLP-dependent enzymes"/>
    <property type="match status" value="1"/>
</dbReference>
<proteinExistence type="predicted"/>
<dbReference type="InterPro" id="IPR050147">
    <property type="entry name" value="Ser/Thr_Dehydratase"/>
</dbReference>
<evidence type="ECO:0000256" key="2">
    <source>
        <dbReference type="ARBA" id="ARBA00022898"/>
    </source>
</evidence>
<dbReference type="Proteomes" id="UP000477680">
    <property type="component" value="Chromosome"/>
</dbReference>
<dbReference type="PANTHER" id="PTHR48078:SF6">
    <property type="entry name" value="L-THREONINE DEHYDRATASE CATABOLIC TDCB"/>
    <property type="match status" value="1"/>
</dbReference>
<dbReference type="KEGG" id="kim:G3T16_06190"/>
<dbReference type="GO" id="GO:0006567">
    <property type="term" value="P:L-threonine catabolic process"/>
    <property type="evidence" value="ECO:0007669"/>
    <property type="project" value="TreeGrafter"/>
</dbReference>
<gene>
    <name evidence="5" type="ORF">G3T16_06190</name>
</gene>
<keyword evidence="6" id="KW-1185">Reference proteome</keyword>
<evidence type="ECO:0000259" key="4">
    <source>
        <dbReference type="Pfam" id="PF00291"/>
    </source>
</evidence>
<dbReference type="EMBL" id="CP048711">
    <property type="protein sequence ID" value="QIB65049.1"/>
    <property type="molecule type" value="Genomic_DNA"/>
</dbReference>
<dbReference type="Pfam" id="PF00291">
    <property type="entry name" value="PALP"/>
    <property type="match status" value="1"/>
</dbReference>
<reference evidence="5 6" key="1">
    <citation type="submission" date="2020-02" db="EMBL/GenBank/DDBJ databases">
        <title>Genome sequencing for Kineobactrum sp. M2.</title>
        <authorList>
            <person name="Park S.-J."/>
        </authorList>
    </citation>
    <scope>NUCLEOTIDE SEQUENCE [LARGE SCALE GENOMIC DNA]</scope>
    <source>
        <strain evidence="5 6">M2</strain>
    </source>
</reference>
<evidence type="ECO:0000313" key="6">
    <source>
        <dbReference type="Proteomes" id="UP000477680"/>
    </source>
</evidence>